<organism evidence="1 2">
    <name type="scientific">Candidozyma auris</name>
    <name type="common">Yeast</name>
    <name type="synonym">Candida auris</name>
    <dbReference type="NCBI Taxonomy" id="498019"/>
    <lineage>
        <taxon>Eukaryota</taxon>
        <taxon>Fungi</taxon>
        <taxon>Dikarya</taxon>
        <taxon>Ascomycota</taxon>
        <taxon>Saccharomycotina</taxon>
        <taxon>Pichiomycetes</taxon>
        <taxon>Metschnikowiaceae</taxon>
        <taxon>Candidozyma</taxon>
    </lineage>
</organism>
<dbReference type="AlphaFoldDB" id="A0A0L0P8L1"/>
<proteinExistence type="predicted"/>
<evidence type="ECO:0000313" key="2">
    <source>
        <dbReference type="Proteomes" id="UP000037122"/>
    </source>
</evidence>
<comment type="caution">
    <text evidence="1">The sequence shown here is derived from an EMBL/GenBank/DDBJ whole genome shotgun (WGS) entry which is preliminary data.</text>
</comment>
<reference evidence="2" key="1">
    <citation type="journal article" date="2015" name="BMC Genomics">
        <title>Draft genome of a commonly misdiagnosed multidrug resistant pathogen Candida auris.</title>
        <authorList>
            <person name="Chatterjee S."/>
            <person name="Alampalli S.V."/>
            <person name="Nageshan R.K."/>
            <person name="Chettiar S.T."/>
            <person name="Joshi S."/>
            <person name="Tatu U.S."/>
        </authorList>
    </citation>
    <scope>NUCLEOTIDE SEQUENCE [LARGE SCALE GENOMIC DNA]</scope>
    <source>
        <strain evidence="2">6684</strain>
    </source>
</reference>
<evidence type="ECO:0000313" key="1">
    <source>
        <dbReference type="EMBL" id="KNE02713.1"/>
    </source>
</evidence>
<dbReference type="VEuPathDB" id="FungiDB:QG37_00085"/>
<accession>A0A0L0P8L1</accession>
<gene>
    <name evidence="1" type="ORF">QG37_00085</name>
</gene>
<dbReference type="Proteomes" id="UP000037122">
    <property type="component" value="Unassembled WGS sequence"/>
</dbReference>
<protein>
    <submittedName>
        <fullName evidence="1">Uncharacterized protein</fullName>
    </submittedName>
</protein>
<sequence>MYFVTGRLRSAGPAWGLYSAQNTVGSLAQTVCFLSEHQARPLHCDPRRAHAIQVKQEGNEWRKLRECQAKMTS</sequence>
<dbReference type="EMBL" id="LGST01000002">
    <property type="protein sequence ID" value="KNE02713.1"/>
    <property type="molecule type" value="Genomic_DNA"/>
</dbReference>
<name>A0A0L0P8L1_CANAR</name>